<dbReference type="GO" id="GO:0015379">
    <property type="term" value="F:potassium:chloride symporter activity"/>
    <property type="evidence" value="ECO:0007669"/>
    <property type="project" value="TreeGrafter"/>
</dbReference>
<dbReference type="Proteomes" id="UP000593565">
    <property type="component" value="Unassembled WGS sequence"/>
</dbReference>
<evidence type="ECO:0000256" key="4">
    <source>
        <dbReference type="ARBA" id="ARBA00023136"/>
    </source>
</evidence>
<dbReference type="EMBL" id="JAAGNN010000008">
    <property type="protein sequence ID" value="KAF4086103.1"/>
    <property type="molecule type" value="Genomic_DNA"/>
</dbReference>
<dbReference type="Gene3D" id="1.20.1740.10">
    <property type="entry name" value="Amino acid/polyamine transporter I"/>
    <property type="match status" value="1"/>
</dbReference>
<accession>A0A7J6AT74</accession>
<evidence type="ECO:0000256" key="3">
    <source>
        <dbReference type="ARBA" id="ARBA00022989"/>
    </source>
</evidence>
<evidence type="ECO:0000313" key="8">
    <source>
        <dbReference type="EMBL" id="KAF4086103.1"/>
    </source>
</evidence>
<evidence type="ECO:0000259" key="7">
    <source>
        <dbReference type="Pfam" id="PF03522"/>
    </source>
</evidence>
<dbReference type="InterPro" id="IPR004841">
    <property type="entry name" value="AA-permease/SLC12A_dom"/>
</dbReference>
<feature type="domain" description="Amino acid permease/ SLC12A" evidence="6">
    <location>
        <begin position="5"/>
        <end position="109"/>
    </location>
</feature>
<name>A0A7J6AT74_AMEME</name>
<keyword evidence="9" id="KW-1185">Reference proteome</keyword>
<dbReference type="Pfam" id="PF03522">
    <property type="entry name" value="SLC12"/>
    <property type="match status" value="3"/>
</dbReference>
<evidence type="ECO:0008006" key="10">
    <source>
        <dbReference type="Google" id="ProtNLM"/>
    </source>
</evidence>
<feature type="domain" description="SLC12A transporter C-terminal" evidence="7">
    <location>
        <begin position="242"/>
        <end position="380"/>
    </location>
</feature>
<organism evidence="8 9">
    <name type="scientific">Ameiurus melas</name>
    <name type="common">Black bullhead</name>
    <name type="synonym">Silurus melas</name>
    <dbReference type="NCBI Taxonomy" id="219545"/>
    <lineage>
        <taxon>Eukaryota</taxon>
        <taxon>Metazoa</taxon>
        <taxon>Chordata</taxon>
        <taxon>Craniata</taxon>
        <taxon>Vertebrata</taxon>
        <taxon>Euteleostomi</taxon>
        <taxon>Actinopterygii</taxon>
        <taxon>Neopterygii</taxon>
        <taxon>Teleostei</taxon>
        <taxon>Ostariophysi</taxon>
        <taxon>Siluriformes</taxon>
        <taxon>Ictaluridae</taxon>
        <taxon>Ameiurus</taxon>
    </lineage>
</organism>
<evidence type="ECO:0000256" key="1">
    <source>
        <dbReference type="ARBA" id="ARBA00004141"/>
    </source>
</evidence>
<evidence type="ECO:0000259" key="6">
    <source>
        <dbReference type="Pfam" id="PF00324"/>
    </source>
</evidence>
<proteinExistence type="predicted"/>
<feature type="transmembrane region" description="Helical" evidence="5">
    <location>
        <begin position="27"/>
        <end position="44"/>
    </location>
</feature>
<feature type="domain" description="SLC12A transporter C-terminal" evidence="7">
    <location>
        <begin position="467"/>
        <end position="536"/>
    </location>
</feature>
<dbReference type="GO" id="GO:0045202">
    <property type="term" value="C:synapse"/>
    <property type="evidence" value="ECO:0007669"/>
    <property type="project" value="GOC"/>
</dbReference>
<evidence type="ECO:0000313" key="9">
    <source>
        <dbReference type="Proteomes" id="UP000593565"/>
    </source>
</evidence>
<dbReference type="InterPro" id="IPR018491">
    <property type="entry name" value="SLC12_C"/>
</dbReference>
<comment type="caution">
    <text evidence="8">The sequence shown here is derived from an EMBL/GenBank/DDBJ whole genome shotgun (WGS) entry which is preliminary data.</text>
</comment>
<keyword evidence="2 5" id="KW-0812">Transmembrane</keyword>
<dbReference type="PANTHER" id="PTHR11827">
    <property type="entry name" value="SOLUTE CARRIER FAMILY 12, CATION COTRANSPORTERS"/>
    <property type="match status" value="1"/>
</dbReference>
<dbReference type="GO" id="GO:0055064">
    <property type="term" value="P:chloride ion homeostasis"/>
    <property type="evidence" value="ECO:0007669"/>
    <property type="project" value="TreeGrafter"/>
</dbReference>
<evidence type="ECO:0000256" key="2">
    <source>
        <dbReference type="ARBA" id="ARBA00022692"/>
    </source>
</evidence>
<dbReference type="GO" id="GO:0007268">
    <property type="term" value="P:chemical synaptic transmission"/>
    <property type="evidence" value="ECO:0007669"/>
    <property type="project" value="TreeGrafter"/>
</dbReference>
<dbReference type="GO" id="GO:0006884">
    <property type="term" value="P:cell volume homeostasis"/>
    <property type="evidence" value="ECO:0007669"/>
    <property type="project" value="TreeGrafter"/>
</dbReference>
<keyword evidence="4 5" id="KW-0472">Membrane</keyword>
<evidence type="ECO:0000256" key="5">
    <source>
        <dbReference type="SAM" id="Phobius"/>
    </source>
</evidence>
<dbReference type="GO" id="GO:1990573">
    <property type="term" value="P:potassium ion import across plasma membrane"/>
    <property type="evidence" value="ECO:0007669"/>
    <property type="project" value="TreeGrafter"/>
</dbReference>
<sequence>MCYLFVNLACAIQTLLRTPNWRPRFKFYHWSLSVLGMTLCLSLMFVSSWYYALVTILIAGCIYKYIEYRGAEKEWGDGIRGLSLNAARYALIKLEEAPPHTKNWRPQLLVLLSLDSDLVVKHPRLLTFTSQLKAGKGLTIASSVLQGTYMTRSAEAKRAETNVKASMSAEKTKGFCHVVVCSNLRDGFSNLIQSAGLGGMKHNAVLMAWPCNWRQAEDPTSWKNFIETVRETTAAHQALLVAKNIDVFPSNTDRLAEGTIDVWWIVHDGGLLMLLPFLLRQHKVWKKCKMRIFTVAQLDDNSIQMKKDLQSFMYQLRLNAEVEVVEMHESDISAFTYERTLVMEQRSQMLKQMQLSKTEREREIQSIADGSRSSIKRKNHTKGLSPNTLQVPCMDDLEHEAHMFHERNSKCHGGHEERNSPDSHQIHMTWTKEKFAAERHRHREAGACVRDIFNMKPEWEHLNQSNVRRMHTAVKLNEAVVNKSQNAHLVLLNMPGPPKNKGGDENYMEFLEVLMEGLERVLLVRGGGREVITIYS</sequence>
<dbReference type="InterPro" id="IPR004842">
    <property type="entry name" value="SLC12A_fam"/>
</dbReference>
<reference evidence="8 9" key="1">
    <citation type="submission" date="2020-02" db="EMBL/GenBank/DDBJ databases">
        <title>A chromosome-scale genome assembly of the black bullhead catfish (Ameiurus melas).</title>
        <authorList>
            <person name="Wen M."/>
            <person name="Zham M."/>
            <person name="Cabau C."/>
            <person name="Klopp C."/>
            <person name="Donnadieu C."/>
            <person name="Roques C."/>
            <person name="Bouchez O."/>
            <person name="Lampietro C."/>
            <person name="Jouanno E."/>
            <person name="Herpin A."/>
            <person name="Louis A."/>
            <person name="Berthelot C."/>
            <person name="Parey E."/>
            <person name="Roest-Crollius H."/>
            <person name="Braasch I."/>
            <person name="Postlethwait J."/>
            <person name="Robinson-Rechavi M."/>
            <person name="Echchiki A."/>
            <person name="Begum T."/>
            <person name="Montfort J."/>
            <person name="Schartl M."/>
            <person name="Bobe J."/>
            <person name="Guiguen Y."/>
        </authorList>
    </citation>
    <scope>NUCLEOTIDE SEQUENCE [LARGE SCALE GENOMIC DNA]</scope>
    <source>
        <strain evidence="8">M_S1</strain>
        <tissue evidence="8">Blood</tissue>
    </source>
</reference>
<dbReference type="GO" id="GO:0005886">
    <property type="term" value="C:plasma membrane"/>
    <property type="evidence" value="ECO:0007669"/>
    <property type="project" value="TreeGrafter"/>
</dbReference>
<dbReference type="Pfam" id="PF00324">
    <property type="entry name" value="AA_permease"/>
    <property type="match status" value="1"/>
</dbReference>
<gene>
    <name evidence="8" type="ORF">AMELA_G00102940</name>
</gene>
<comment type="subcellular location">
    <subcellularLocation>
        <location evidence="1">Membrane</location>
        <topology evidence="1">Multi-pass membrane protein</topology>
    </subcellularLocation>
</comment>
<dbReference type="AlphaFoldDB" id="A0A7J6AT74"/>
<feature type="domain" description="SLC12A transporter C-terminal" evidence="7">
    <location>
        <begin position="123"/>
        <end position="241"/>
    </location>
</feature>
<keyword evidence="3 5" id="KW-1133">Transmembrane helix</keyword>
<dbReference type="PANTHER" id="PTHR11827:SF47">
    <property type="entry name" value="SOLUTE CARRIER FAMILY 12 MEMBER 7"/>
    <property type="match status" value="1"/>
</dbReference>
<protein>
    <recommendedName>
        <fullName evidence="10">Solute carrier family 12 member 7</fullName>
    </recommendedName>
</protein>
<dbReference type="GO" id="GO:0055075">
    <property type="term" value="P:potassium ion homeostasis"/>
    <property type="evidence" value="ECO:0007669"/>
    <property type="project" value="TreeGrafter"/>
</dbReference>